<evidence type="ECO:0000313" key="3">
    <source>
        <dbReference type="EMBL" id="RXZ86817.1"/>
    </source>
</evidence>
<keyword evidence="1" id="KW-0732">Signal</keyword>
<dbReference type="OrthoDB" id="5125456at2"/>
<dbReference type="Gene3D" id="2.60.40.2850">
    <property type="match status" value="1"/>
</dbReference>
<sequence>MKRKNSARAAAIATVTAALLLGGSGAAHAVTEYPEGGVWTYGVYEPGSTPYAYSTYKHSYKTHGSSVRTTSGILYRSPDKAPGQTAHVEEATGYLNNKFFYRVNG</sequence>
<protein>
    <submittedName>
        <fullName evidence="2">Lactococcin 972 family bacteriocin</fullName>
    </submittedName>
</protein>
<keyword evidence="4" id="KW-1185">Reference proteome</keyword>
<evidence type="ECO:0000313" key="4">
    <source>
        <dbReference type="Proteomes" id="UP000292686"/>
    </source>
</evidence>
<evidence type="ECO:0000313" key="2">
    <source>
        <dbReference type="EMBL" id="NYD67356.1"/>
    </source>
</evidence>
<dbReference type="InterPro" id="IPR006540">
    <property type="entry name" value="Lactococcin_972"/>
</dbReference>
<reference evidence="2 5" key="2">
    <citation type="submission" date="2020-07" db="EMBL/GenBank/DDBJ databases">
        <title>Sequencing the genomes of 1000 actinobacteria strains.</title>
        <authorList>
            <person name="Klenk H.-P."/>
        </authorList>
    </citation>
    <scope>NUCLEOTIDE SEQUENCE [LARGE SCALE GENOMIC DNA]</scope>
    <source>
        <strain evidence="2 5">DSM 23870</strain>
    </source>
</reference>
<dbReference type="RefSeq" id="WP_129173524.1">
    <property type="nucleotide sequence ID" value="NZ_JACCBI010000001.1"/>
</dbReference>
<feature type="chain" id="PRO_5036356921" evidence="1">
    <location>
        <begin position="30"/>
        <end position="105"/>
    </location>
</feature>
<feature type="signal peptide" evidence="1">
    <location>
        <begin position="1"/>
        <end position="29"/>
    </location>
</feature>
<name>A0A4Q2M689_9MICO</name>
<reference evidence="3 4" key="1">
    <citation type="submission" date="2019-01" db="EMBL/GenBank/DDBJ databases">
        <title>Agromyces.</title>
        <authorList>
            <person name="Li J."/>
        </authorList>
    </citation>
    <scope>NUCLEOTIDE SEQUENCE [LARGE SCALE GENOMIC DNA]</scope>
    <source>
        <strain evidence="3 4">DSM 23870</strain>
    </source>
</reference>
<dbReference type="Proteomes" id="UP000292686">
    <property type="component" value="Unassembled WGS sequence"/>
</dbReference>
<evidence type="ECO:0000313" key="5">
    <source>
        <dbReference type="Proteomes" id="UP000581087"/>
    </source>
</evidence>
<comment type="caution">
    <text evidence="3">The sequence shown here is derived from an EMBL/GenBank/DDBJ whole genome shotgun (WGS) entry which is preliminary data.</text>
</comment>
<evidence type="ECO:0000256" key="1">
    <source>
        <dbReference type="SAM" id="SignalP"/>
    </source>
</evidence>
<accession>A0A4Q2M689</accession>
<dbReference type="Proteomes" id="UP000581087">
    <property type="component" value="Unassembled WGS sequence"/>
</dbReference>
<organism evidence="3 4">
    <name type="scientific">Agromyces atrinae</name>
    <dbReference type="NCBI Taxonomy" id="592376"/>
    <lineage>
        <taxon>Bacteria</taxon>
        <taxon>Bacillati</taxon>
        <taxon>Actinomycetota</taxon>
        <taxon>Actinomycetes</taxon>
        <taxon>Micrococcales</taxon>
        <taxon>Microbacteriaceae</taxon>
        <taxon>Agromyces</taxon>
    </lineage>
</organism>
<dbReference type="Pfam" id="PF09683">
    <property type="entry name" value="Lactococcin_972"/>
    <property type="match status" value="1"/>
</dbReference>
<dbReference type="AlphaFoldDB" id="A0A4Q2M689"/>
<dbReference type="EMBL" id="SDPM01000003">
    <property type="protein sequence ID" value="RXZ86817.1"/>
    <property type="molecule type" value="Genomic_DNA"/>
</dbReference>
<gene>
    <name evidence="2" type="ORF">BJ972_001875</name>
    <name evidence="3" type="ORF">ESP50_07055</name>
</gene>
<dbReference type="EMBL" id="JACCBI010000001">
    <property type="protein sequence ID" value="NYD67356.1"/>
    <property type="molecule type" value="Genomic_DNA"/>
</dbReference>
<proteinExistence type="predicted"/>